<dbReference type="AlphaFoldDB" id="A0AAD4BQI0"/>
<reference evidence="1" key="2">
    <citation type="journal article" date="2020" name="Nat. Commun.">
        <title>Large-scale genome sequencing of mycorrhizal fungi provides insights into the early evolution of symbiotic traits.</title>
        <authorList>
            <person name="Miyauchi S."/>
            <person name="Kiss E."/>
            <person name="Kuo A."/>
            <person name="Drula E."/>
            <person name="Kohler A."/>
            <person name="Sanchez-Garcia M."/>
            <person name="Morin E."/>
            <person name="Andreopoulos B."/>
            <person name="Barry K.W."/>
            <person name="Bonito G."/>
            <person name="Buee M."/>
            <person name="Carver A."/>
            <person name="Chen C."/>
            <person name="Cichocki N."/>
            <person name="Clum A."/>
            <person name="Culley D."/>
            <person name="Crous P.W."/>
            <person name="Fauchery L."/>
            <person name="Girlanda M."/>
            <person name="Hayes R.D."/>
            <person name="Keri Z."/>
            <person name="LaButti K."/>
            <person name="Lipzen A."/>
            <person name="Lombard V."/>
            <person name="Magnuson J."/>
            <person name="Maillard F."/>
            <person name="Murat C."/>
            <person name="Nolan M."/>
            <person name="Ohm R.A."/>
            <person name="Pangilinan J."/>
            <person name="Pereira M.F."/>
            <person name="Perotto S."/>
            <person name="Peter M."/>
            <person name="Pfister S."/>
            <person name="Riley R."/>
            <person name="Sitrit Y."/>
            <person name="Stielow J.B."/>
            <person name="Szollosi G."/>
            <person name="Zifcakova L."/>
            <person name="Stursova M."/>
            <person name="Spatafora J.W."/>
            <person name="Tedersoo L."/>
            <person name="Vaario L.M."/>
            <person name="Yamada A."/>
            <person name="Yan M."/>
            <person name="Wang P."/>
            <person name="Xu J."/>
            <person name="Bruns T."/>
            <person name="Baldrian P."/>
            <person name="Vilgalys R."/>
            <person name="Dunand C."/>
            <person name="Henrissat B."/>
            <person name="Grigoriev I.V."/>
            <person name="Hibbett D."/>
            <person name="Nagy L.G."/>
            <person name="Martin F.M."/>
        </authorList>
    </citation>
    <scope>NUCLEOTIDE SEQUENCE</scope>
    <source>
        <strain evidence="1">BED1</strain>
    </source>
</reference>
<accession>A0AAD4BQI0</accession>
<comment type="caution">
    <text evidence="1">The sequence shown here is derived from an EMBL/GenBank/DDBJ whole genome shotgun (WGS) entry which is preliminary data.</text>
</comment>
<feature type="non-terminal residue" evidence="1">
    <location>
        <position position="93"/>
    </location>
</feature>
<name>A0AAD4BQI0_BOLED</name>
<evidence type="ECO:0000313" key="2">
    <source>
        <dbReference type="Proteomes" id="UP001194468"/>
    </source>
</evidence>
<dbReference type="Proteomes" id="UP001194468">
    <property type="component" value="Unassembled WGS sequence"/>
</dbReference>
<organism evidence="1 2">
    <name type="scientific">Boletus edulis BED1</name>
    <dbReference type="NCBI Taxonomy" id="1328754"/>
    <lineage>
        <taxon>Eukaryota</taxon>
        <taxon>Fungi</taxon>
        <taxon>Dikarya</taxon>
        <taxon>Basidiomycota</taxon>
        <taxon>Agaricomycotina</taxon>
        <taxon>Agaricomycetes</taxon>
        <taxon>Agaricomycetidae</taxon>
        <taxon>Boletales</taxon>
        <taxon>Boletineae</taxon>
        <taxon>Boletaceae</taxon>
        <taxon>Boletoideae</taxon>
        <taxon>Boletus</taxon>
    </lineage>
</organism>
<evidence type="ECO:0000313" key="1">
    <source>
        <dbReference type="EMBL" id="KAF8437266.1"/>
    </source>
</evidence>
<feature type="non-terminal residue" evidence="1">
    <location>
        <position position="1"/>
    </location>
</feature>
<gene>
    <name evidence="1" type="ORF">L210DRAFT_3356921</name>
</gene>
<reference evidence="1" key="1">
    <citation type="submission" date="2019-10" db="EMBL/GenBank/DDBJ databases">
        <authorList>
            <consortium name="DOE Joint Genome Institute"/>
            <person name="Kuo A."/>
            <person name="Miyauchi S."/>
            <person name="Kiss E."/>
            <person name="Drula E."/>
            <person name="Kohler A."/>
            <person name="Sanchez-Garcia M."/>
            <person name="Andreopoulos B."/>
            <person name="Barry K.W."/>
            <person name="Bonito G."/>
            <person name="Buee M."/>
            <person name="Carver A."/>
            <person name="Chen C."/>
            <person name="Cichocki N."/>
            <person name="Clum A."/>
            <person name="Culley D."/>
            <person name="Crous P.W."/>
            <person name="Fauchery L."/>
            <person name="Girlanda M."/>
            <person name="Hayes R."/>
            <person name="Keri Z."/>
            <person name="LaButti K."/>
            <person name="Lipzen A."/>
            <person name="Lombard V."/>
            <person name="Magnuson J."/>
            <person name="Maillard F."/>
            <person name="Morin E."/>
            <person name="Murat C."/>
            <person name="Nolan M."/>
            <person name="Ohm R."/>
            <person name="Pangilinan J."/>
            <person name="Pereira M."/>
            <person name="Perotto S."/>
            <person name="Peter M."/>
            <person name="Riley R."/>
            <person name="Sitrit Y."/>
            <person name="Stielow B."/>
            <person name="Szollosi G."/>
            <person name="Zifcakova L."/>
            <person name="Stursova M."/>
            <person name="Spatafora J.W."/>
            <person name="Tedersoo L."/>
            <person name="Vaario L.-M."/>
            <person name="Yamada A."/>
            <person name="Yan M."/>
            <person name="Wang P."/>
            <person name="Xu J."/>
            <person name="Bruns T."/>
            <person name="Baldrian P."/>
            <person name="Vilgalys R."/>
            <person name="Henrissat B."/>
            <person name="Grigoriev I.V."/>
            <person name="Hibbett D."/>
            <person name="Nagy L.G."/>
            <person name="Martin F.M."/>
        </authorList>
    </citation>
    <scope>NUCLEOTIDE SEQUENCE</scope>
    <source>
        <strain evidence="1">BED1</strain>
    </source>
</reference>
<keyword evidence="2" id="KW-1185">Reference proteome</keyword>
<protein>
    <submittedName>
        <fullName evidence="1">Uncharacterized protein</fullName>
    </submittedName>
</protein>
<sequence length="93" mass="10380">PPRVEAILHAVQIGNISSDETTMVHNLLREFADVFALSVKEVKPASPMKYSLRIPEGATFSVKANQRPLNQAQKEFYFPKLAEFVDAGVLRPI</sequence>
<proteinExistence type="predicted"/>
<dbReference type="EMBL" id="WHUW01000019">
    <property type="protein sequence ID" value="KAF8437266.1"/>
    <property type="molecule type" value="Genomic_DNA"/>
</dbReference>